<dbReference type="InterPro" id="IPR011041">
    <property type="entry name" value="Quinoprot_gluc/sorb_DH_b-prop"/>
</dbReference>
<keyword evidence="1" id="KW-0732">Signal</keyword>
<sequence length="381" mass="41661">MPMMIRPLLRRRPHLSAALVMLLAGHTQSVAAYEPLTPNDYTITVVADSLDHPWSLAFLPDGRLLVTERAGQLRIVDKGKVSAPVTGVPAVFAKSQGGLFDVVLHPDFETNGWLYLSYAYGTDDANATRLARARLVDNSLVDVTVLFTATPFRDTPVHFGGRMAFLPDKTLLLAIGDGFDYREQAQRNDSHLGTFVRLNDDGSVPADNPFVDDVKVLPEIWSYGHRNPQAIVVHPDTGKVLSHEHGPAGGDEVNRMEPGLNYGWPIATYGDDYSGAAISPFTHYPGTEQPLLHWTPSIAPAGMAIGHGDAFPALQGDWLVAALKAREVRRVHINEDQSLTQQSLLTELGKRLRDIRVASDGTLYILTDSSEGKVLHVTPNP</sequence>
<accession>A0A2Z2NHD6</accession>
<organism evidence="3 4">
    <name type="scientific">Granulosicoccus antarcticus IMCC3135</name>
    <dbReference type="NCBI Taxonomy" id="1192854"/>
    <lineage>
        <taxon>Bacteria</taxon>
        <taxon>Pseudomonadati</taxon>
        <taxon>Pseudomonadota</taxon>
        <taxon>Gammaproteobacteria</taxon>
        <taxon>Chromatiales</taxon>
        <taxon>Granulosicoccaceae</taxon>
        <taxon>Granulosicoccus</taxon>
    </lineage>
</organism>
<dbReference type="Pfam" id="PF07995">
    <property type="entry name" value="GSDH"/>
    <property type="match status" value="1"/>
</dbReference>
<dbReference type="InterPro" id="IPR012938">
    <property type="entry name" value="Glc/Sorbosone_DH"/>
</dbReference>
<feature type="signal peptide" evidence="1">
    <location>
        <begin position="1"/>
        <end position="32"/>
    </location>
</feature>
<feature type="chain" id="PRO_5016298946" evidence="1">
    <location>
        <begin position="33"/>
        <end position="381"/>
    </location>
</feature>
<feature type="domain" description="Glucose/Sorbosone dehydrogenase" evidence="2">
    <location>
        <begin position="50"/>
        <end position="375"/>
    </location>
</feature>
<protein>
    <submittedName>
        <fullName evidence="3">Soluble aldose sugar dehydrogenase YliI</fullName>
        <ecNumber evidence="3">1.1.5.-</ecNumber>
    </submittedName>
</protein>
<evidence type="ECO:0000256" key="1">
    <source>
        <dbReference type="SAM" id="SignalP"/>
    </source>
</evidence>
<dbReference type="EC" id="1.1.5.-" evidence="3"/>
<keyword evidence="3" id="KW-0560">Oxidoreductase</keyword>
<dbReference type="Gene3D" id="2.120.10.30">
    <property type="entry name" value="TolB, C-terminal domain"/>
    <property type="match status" value="1"/>
</dbReference>
<proteinExistence type="predicted"/>
<evidence type="ECO:0000313" key="4">
    <source>
        <dbReference type="Proteomes" id="UP000250079"/>
    </source>
</evidence>
<reference evidence="3 4" key="1">
    <citation type="submission" date="2016-12" db="EMBL/GenBank/DDBJ databases">
        <authorList>
            <person name="Song W.-J."/>
            <person name="Kurnit D.M."/>
        </authorList>
    </citation>
    <scope>NUCLEOTIDE SEQUENCE [LARGE SCALE GENOMIC DNA]</scope>
    <source>
        <strain evidence="3 4">IMCC3135</strain>
    </source>
</reference>
<keyword evidence="4" id="KW-1185">Reference proteome</keyword>
<dbReference type="PANTHER" id="PTHR19328:SF75">
    <property type="entry name" value="ALDOSE SUGAR DEHYDROGENASE YLII"/>
    <property type="match status" value="1"/>
</dbReference>
<dbReference type="KEGG" id="gai:IMCC3135_02945"/>
<dbReference type="InterPro" id="IPR011042">
    <property type="entry name" value="6-blade_b-propeller_TolB-like"/>
</dbReference>
<evidence type="ECO:0000313" key="3">
    <source>
        <dbReference type="EMBL" id="ASJ70702.1"/>
    </source>
</evidence>
<dbReference type="AlphaFoldDB" id="A0A2Z2NHD6"/>
<dbReference type="EMBL" id="CP018632">
    <property type="protein sequence ID" value="ASJ70702.1"/>
    <property type="molecule type" value="Genomic_DNA"/>
</dbReference>
<evidence type="ECO:0000259" key="2">
    <source>
        <dbReference type="Pfam" id="PF07995"/>
    </source>
</evidence>
<dbReference type="SUPFAM" id="SSF50952">
    <property type="entry name" value="Soluble quinoprotein glucose dehydrogenase"/>
    <property type="match status" value="1"/>
</dbReference>
<dbReference type="PANTHER" id="PTHR19328">
    <property type="entry name" value="HEDGEHOG-INTERACTING PROTEIN"/>
    <property type="match status" value="1"/>
</dbReference>
<gene>
    <name evidence="3" type="primary">yliI_2</name>
    <name evidence="3" type="ORF">IMCC3135_02945</name>
</gene>
<dbReference type="Proteomes" id="UP000250079">
    <property type="component" value="Chromosome"/>
</dbReference>
<name>A0A2Z2NHD6_9GAMM</name>
<dbReference type="GO" id="GO:0016491">
    <property type="term" value="F:oxidoreductase activity"/>
    <property type="evidence" value="ECO:0007669"/>
    <property type="project" value="UniProtKB-KW"/>
</dbReference>